<comment type="caution">
    <text evidence="9">The sequence shown here is derived from an EMBL/GenBank/DDBJ whole genome shotgun (WGS) entry which is preliminary data.</text>
</comment>
<sequence length="287" mass="30955">MTVGGLRPHFPVAVAWLYAIMLVWVTVDITSDVGPGHDAHAYWRVWQVPRSEVYATTPGYLDAFNYSPAFAQAIWPLAQLPWPVFGTLWSLGALLAFVYMLSPLGWRLALPLVLCCAQEIVSGNIFWVLALVVVASARPGAGPAGASWWSVVLLTKVTPALGPLWYALRRQWPQLACSVGATLVVVAVSAAVSPDLWRDWTAFLLDNAQGTAGVGSTALGPLAVRLPIALALLGWGALTDRVWTLPLAMALATPVAGPAAFTMLAAIPRLRRPVEHREPVREPVRES</sequence>
<evidence type="ECO:0000313" key="10">
    <source>
        <dbReference type="Proteomes" id="UP000294071"/>
    </source>
</evidence>
<evidence type="ECO:0000313" key="9">
    <source>
        <dbReference type="EMBL" id="RYB95509.1"/>
    </source>
</evidence>
<evidence type="ECO:0000256" key="6">
    <source>
        <dbReference type="ARBA" id="ARBA00023136"/>
    </source>
</evidence>
<evidence type="ECO:0000256" key="8">
    <source>
        <dbReference type="SAM" id="Phobius"/>
    </source>
</evidence>
<feature type="transmembrane region" description="Helical" evidence="8">
    <location>
        <begin position="80"/>
        <end position="101"/>
    </location>
</feature>
<comment type="subcellular location">
    <subcellularLocation>
        <location evidence="1">Cell membrane</location>
        <topology evidence="1">Multi-pass membrane protein</topology>
    </subcellularLocation>
</comment>
<dbReference type="InterPro" id="IPR018584">
    <property type="entry name" value="GT87"/>
</dbReference>
<dbReference type="OrthoDB" id="3785315at2"/>
<keyword evidence="2" id="KW-1003">Cell membrane</keyword>
<evidence type="ECO:0000256" key="7">
    <source>
        <dbReference type="ARBA" id="ARBA00024033"/>
    </source>
</evidence>
<feature type="transmembrane region" description="Helical" evidence="8">
    <location>
        <begin position="108"/>
        <end position="134"/>
    </location>
</feature>
<proteinExistence type="inferred from homology"/>
<organism evidence="9 10">
    <name type="scientific">Nocardioides oleivorans</name>
    <dbReference type="NCBI Taxonomy" id="273676"/>
    <lineage>
        <taxon>Bacteria</taxon>
        <taxon>Bacillati</taxon>
        <taxon>Actinomycetota</taxon>
        <taxon>Actinomycetes</taxon>
        <taxon>Propionibacteriales</taxon>
        <taxon>Nocardioidaceae</taxon>
        <taxon>Nocardioides</taxon>
    </lineage>
</organism>
<name>A0A4Q2S580_9ACTN</name>
<dbReference type="GO" id="GO:0016758">
    <property type="term" value="F:hexosyltransferase activity"/>
    <property type="evidence" value="ECO:0007669"/>
    <property type="project" value="InterPro"/>
</dbReference>
<dbReference type="RefSeq" id="WP_129400841.1">
    <property type="nucleotide sequence ID" value="NZ_SDWT01000001.1"/>
</dbReference>
<feature type="transmembrane region" description="Helical" evidence="8">
    <location>
        <begin position="175"/>
        <end position="193"/>
    </location>
</feature>
<accession>A0A4Q2S580</accession>
<evidence type="ECO:0000256" key="1">
    <source>
        <dbReference type="ARBA" id="ARBA00004651"/>
    </source>
</evidence>
<feature type="transmembrane region" description="Helical" evidence="8">
    <location>
        <begin position="9"/>
        <end position="27"/>
    </location>
</feature>
<evidence type="ECO:0000256" key="3">
    <source>
        <dbReference type="ARBA" id="ARBA00022679"/>
    </source>
</evidence>
<evidence type="ECO:0000256" key="2">
    <source>
        <dbReference type="ARBA" id="ARBA00022475"/>
    </source>
</evidence>
<dbReference type="AlphaFoldDB" id="A0A4Q2S580"/>
<keyword evidence="3" id="KW-0808">Transferase</keyword>
<keyword evidence="4 8" id="KW-0812">Transmembrane</keyword>
<evidence type="ECO:0000256" key="4">
    <source>
        <dbReference type="ARBA" id="ARBA00022692"/>
    </source>
</evidence>
<feature type="transmembrane region" description="Helical" evidence="8">
    <location>
        <begin position="243"/>
        <end position="267"/>
    </location>
</feature>
<feature type="transmembrane region" description="Helical" evidence="8">
    <location>
        <begin position="146"/>
        <end position="168"/>
    </location>
</feature>
<gene>
    <name evidence="9" type="ORF">EUA93_14860</name>
</gene>
<dbReference type="Proteomes" id="UP000294071">
    <property type="component" value="Unassembled WGS sequence"/>
</dbReference>
<dbReference type="GO" id="GO:0005886">
    <property type="term" value="C:plasma membrane"/>
    <property type="evidence" value="ECO:0007669"/>
    <property type="project" value="UniProtKB-SubCell"/>
</dbReference>
<evidence type="ECO:0000256" key="5">
    <source>
        <dbReference type="ARBA" id="ARBA00022989"/>
    </source>
</evidence>
<comment type="similarity">
    <text evidence="7">Belongs to the glycosyltransferase 87 family.</text>
</comment>
<keyword evidence="10" id="KW-1185">Reference proteome</keyword>
<protein>
    <submittedName>
        <fullName evidence="9">DUF2029 domain-containing protein</fullName>
    </submittedName>
</protein>
<keyword evidence="5 8" id="KW-1133">Transmembrane helix</keyword>
<dbReference type="Pfam" id="PF09594">
    <property type="entry name" value="GT87"/>
    <property type="match status" value="1"/>
</dbReference>
<dbReference type="EMBL" id="SDWT01000001">
    <property type="protein sequence ID" value="RYB95509.1"/>
    <property type="molecule type" value="Genomic_DNA"/>
</dbReference>
<keyword evidence="6 8" id="KW-0472">Membrane</keyword>
<reference evidence="9 10" key="1">
    <citation type="submission" date="2019-01" db="EMBL/GenBank/DDBJ databases">
        <title>Novel species of Nocardioides.</title>
        <authorList>
            <person name="Liu Q."/>
            <person name="Xin Y.-H."/>
        </authorList>
    </citation>
    <scope>NUCLEOTIDE SEQUENCE [LARGE SCALE GENOMIC DNA]</scope>
    <source>
        <strain evidence="9 10">CGMCC 4.6882</strain>
    </source>
</reference>